<dbReference type="GO" id="GO:0016491">
    <property type="term" value="F:oxidoreductase activity"/>
    <property type="evidence" value="ECO:0007669"/>
    <property type="project" value="UniProtKB-KW"/>
</dbReference>
<dbReference type="PANTHER" id="PTHR43884:SF12">
    <property type="entry name" value="ISOVALERYL-COA DEHYDROGENASE, MITOCHONDRIAL-RELATED"/>
    <property type="match status" value="1"/>
</dbReference>
<dbReference type="InterPro" id="IPR009075">
    <property type="entry name" value="AcylCo_DH/oxidase_C"/>
</dbReference>
<name>A0ABV7V8G6_9SPHN</name>
<comment type="similarity">
    <text evidence="2 5">Belongs to the acyl-CoA dehydrogenase family.</text>
</comment>
<dbReference type="Proteomes" id="UP001595683">
    <property type="component" value="Unassembled WGS sequence"/>
</dbReference>
<reference evidence="10" key="1">
    <citation type="journal article" date="2019" name="Int. J. Syst. Evol. Microbiol.">
        <title>The Global Catalogue of Microorganisms (GCM) 10K type strain sequencing project: providing services to taxonomists for standard genome sequencing and annotation.</title>
        <authorList>
            <consortium name="The Broad Institute Genomics Platform"/>
            <consortium name="The Broad Institute Genome Sequencing Center for Infectious Disease"/>
            <person name="Wu L."/>
            <person name="Ma J."/>
        </authorList>
    </citation>
    <scope>NUCLEOTIDE SEQUENCE [LARGE SCALE GENOMIC DNA]</scope>
    <source>
        <strain evidence="10">KCTC 42224</strain>
    </source>
</reference>
<accession>A0ABV7V8G6</accession>
<dbReference type="InterPro" id="IPR046373">
    <property type="entry name" value="Acyl-CoA_Oxase/DH_mid-dom_sf"/>
</dbReference>
<evidence type="ECO:0000313" key="10">
    <source>
        <dbReference type="Proteomes" id="UP001595683"/>
    </source>
</evidence>
<dbReference type="Pfam" id="PF00441">
    <property type="entry name" value="Acyl-CoA_dh_1"/>
    <property type="match status" value="1"/>
</dbReference>
<organism evidence="9 10">
    <name type="scientific">Novosphingobium pokkalii</name>
    <dbReference type="NCBI Taxonomy" id="1770194"/>
    <lineage>
        <taxon>Bacteria</taxon>
        <taxon>Pseudomonadati</taxon>
        <taxon>Pseudomonadota</taxon>
        <taxon>Alphaproteobacteria</taxon>
        <taxon>Sphingomonadales</taxon>
        <taxon>Sphingomonadaceae</taxon>
        <taxon>Novosphingobium</taxon>
    </lineage>
</organism>
<dbReference type="Gene3D" id="1.20.140.10">
    <property type="entry name" value="Butyryl-CoA Dehydrogenase, subunit A, domain 3"/>
    <property type="match status" value="1"/>
</dbReference>
<evidence type="ECO:0000256" key="3">
    <source>
        <dbReference type="ARBA" id="ARBA00022630"/>
    </source>
</evidence>
<dbReference type="PANTHER" id="PTHR43884">
    <property type="entry name" value="ACYL-COA DEHYDROGENASE"/>
    <property type="match status" value="1"/>
</dbReference>
<dbReference type="Gene3D" id="1.10.540.10">
    <property type="entry name" value="Acyl-CoA dehydrogenase/oxidase, N-terminal domain"/>
    <property type="match status" value="1"/>
</dbReference>
<proteinExistence type="inferred from homology"/>
<gene>
    <name evidence="9" type="ORF">ACFOOT_20165</name>
</gene>
<keyword evidence="10" id="KW-1185">Reference proteome</keyword>
<dbReference type="RefSeq" id="WP_191325723.1">
    <property type="nucleotide sequence ID" value="NZ_BMZP01000021.1"/>
</dbReference>
<evidence type="ECO:0000256" key="1">
    <source>
        <dbReference type="ARBA" id="ARBA00001974"/>
    </source>
</evidence>
<keyword evidence="3 5" id="KW-0285">Flavoprotein</keyword>
<feature type="domain" description="Acyl-CoA dehydrogenase/oxidase C-terminal" evidence="6">
    <location>
        <begin position="233"/>
        <end position="381"/>
    </location>
</feature>
<sequence length="388" mass="42661">MTVDRTEELDLYRDSVRKFLDRECPLEKIAVWEREDRVPRELLKGMAELGILGLTTPEEYGGSGTDVTVMTVVMEELAARWSGIASLYNMSVGYGSLNLVYKASEAQKHRFLPGLLAGDTLVAYGLSEPEVGGDLASVRTRMERKGDKVVVSGAKRWISGANVADYMLTLVRSGDPADRHRNLSFVMIPMDAEGVSFERTRCMGTHGIPTNDVHLDGVTLDADLVIGEEEGWNKGWGMLAGGSLEVEKLAPTFIALGIAAAAVQEAWQYSQDRSQFGKRICGHQAVRHVLSDVQTKLKACRLMAYDAAGRVHHNQPSAVDTCMAKLFVAETAKEIVLSCQQYVMGAYGYAEGFQMERYVRDILAVPIYGGSSAIQKNNIATLMKLPRE</sequence>
<dbReference type="EC" id="1.-.-.-" evidence="9"/>
<evidence type="ECO:0000259" key="6">
    <source>
        <dbReference type="Pfam" id="PF00441"/>
    </source>
</evidence>
<evidence type="ECO:0000256" key="4">
    <source>
        <dbReference type="ARBA" id="ARBA00022827"/>
    </source>
</evidence>
<protein>
    <submittedName>
        <fullName evidence="9">Acyl-CoA dehydrogenase family protein</fullName>
        <ecNumber evidence="9">1.-.-.-</ecNumber>
    </submittedName>
</protein>
<keyword evidence="5 9" id="KW-0560">Oxidoreductase</keyword>
<dbReference type="Gene3D" id="2.40.110.10">
    <property type="entry name" value="Butyryl-CoA Dehydrogenase, subunit A, domain 2"/>
    <property type="match status" value="1"/>
</dbReference>
<evidence type="ECO:0000259" key="8">
    <source>
        <dbReference type="Pfam" id="PF02771"/>
    </source>
</evidence>
<dbReference type="InterPro" id="IPR037069">
    <property type="entry name" value="AcylCoA_DH/ox_N_sf"/>
</dbReference>
<evidence type="ECO:0000256" key="2">
    <source>
        <dbReference type="ARBA" id="ARBA00009347"/>
    </source>
</evidence>
<dbReference type="PIRSF" id="PIRSF016578">
    <property type="entry name" value="HsaA"/>
    <property type="match status" value="1"/>
</dbReference>
<feature type="domain" description="Acyl-CoA oxidase/dehydrogenase middle" evidence="7">
    <location>
        <begin position="123"/>
        <end position="218"/>
    </location>
</feature>
<evidence type="ECO:0000256" key="5">
    <source>
        <dbReference type="RuleBase" id="RU362125"/>
    </source>
</evidence>
<dbReference type="InterPro" id="IPR013786">
    <property type="entry name" value="AcylCoA_DH/ox_N"/>
</dbReference>
<comment type="cofactor">
    <cofactor evidence="1 5">
        <name>FAD</name>
        <dbReference type="ChEBI" id="CHEBI:57692"/>
    </cofactor>
</comment>
<dbReference type="SUPFAM" id="SSF47203">
    <property type="entry name" value="Acyl-CoA dehydrogenase C-terminal domain-like"/>
    <property type="match status" value="1"/>
</dbReference>
<keyword evidence="4 5" id="KW-0274">FAD</keyword>
<dbReference type="InterPro" id="IPR036250">
    <property type="entry name" value="AcylCo_DH-like_C"/>
</dbReference>
<dbReference type="InterPro" id="IPR006091">
    <property type="entry name" value="Acyl-CoA_Oxase/DH_mid-dom"/>
</dbReference>
<evidence type="ECO:0000259" key="7">
    <source>
        <dbReference type="Pfam" id="PF02770"/>
    </source>
</evidence>
<dbReference type="Pfam" id="PF02771">
    <property type="entry name" value="Acyl-CoA_dh_N"/>
    <property type="match status" value="1"/>
</dbReference>
<evidence type="ECO:0000313" key="9">
    <source>
        <dbReference type="EMBL" id="MFC3673743.1"/>
    </source>
</evidence>
<dbReference type="EMBL" id="JBHRYE010000051">
    <property type="protein sequence ID" value="MFC3673743.1"/>
    <property type="molecule type" value="Genomic_DNA"/>
</dbReference>
<feature type="domain" description="Acyl-CoA dehydrogenase/oxidase N-terminal" evidence="8">
    <location>
        <begin position="6"/>
        <end position="119"/>
    </location>
</feature>
<comment type="caution">
    <text evidence="9">The sequence shown here is derived from an EMBL/GenBank/DDBJ whole genome shotgun (WGS) entry which is preliminary data.</text>
</comment>
<dbReference type="Pfam" id="PF02770">
    <property type="entry name" value="Acyl-CoA_dh_M"/>
    <property type="match status" value="1"/>
</dbReference>
<dbReference type="SUPFAM" id="SSF56645">
    <property type="entry name" value="Acyl-CoA dehydrogenase NM domain-like"/>
    <property type="match status" value="1"/>
</dbReference>
<dbReference type="InterPro" id="IPR009100">
    <property type="entry name" value="AcylCoA_DH/oxidase_NM_dom_sf"/>
</dbReference>